<comment type="similarity">
    <text evidence="2">Belongs to the prenylcysteine oxidase family.</text>
</comment>
<dbReference type="Gene3D" id="3.50.50.60">
    <property type="entry name" value="FAD/NAD(P)-binding domain"/>
    <property type="match status" value="1"/>
</dbReference>
<sequence>MNNKPRIAIVGAGVGGCSAAYFLRKLKTNFDPELVVFEGDKDGHIGGRLRSVRLENFNVECGGTIFLKDNRYMYSLTKSMGLNHVNLDKDRSRLVIMGDKRHPIAYSDFGWPYMFSSIVLLYRYGWDLYKALRYTASNIKYFSRIYDLQKKGHAFTSTAKFLSALAPDDLFLNMTKTTFSDWLEKEMHLGDRIRDEIAYGLVANNYTQKPQDVHAFVGFLSLATMSPNLMAVKEGNDAVPKALLKKALESNEQVENRSVRKAQVLRVRQNEDKWILDFKELQTDLEKSEQFDYVLICSPLHQNNVIKGPEGIWPTAVQYRNMQVSSALLKSSQSVG</sequence>
<dbReference type="GO" id="GO:0016491">
    <property type="term" value="F:oxidoreductase activity"/>
    <property type="evidence" value="ECO:0007669"/>
    <property type="project" value="UniProtKB-KW"/>
</dbReference>
<evidence type="ECO:0000256" key="1">
    <source>
        <dbReference type="ARBA" id="ARBA00001974"/>
    </source>
</evidence>
<keyword evidence="5" id="KW-0274">FAD</keyword>
<evidence type="ECO:0000256" key="4">
    <source>
        <dbReference type="ARBA" id="ARBA00022729"/>
    </source>
</evidence>
<evidence type="ECO:0000256" key="2">
    <source>
        <dbReference type="ARBA" id="ARBA00009967"/>
    </source>
</evidence>
<comment type="cofactor">
    <cofactor evidence="1">
        <name>FAD</name>
        <dbReference type="ChEBI" id="CHEBI:57692"/>
    </cofactor>
</comment>
<dbReference type="Pfam" id="PF07156">
    <property type="entry name" value="Prenylcys_lyase"/>
    <property type="match status" value="1"/>
</dbReference>
<evidence type="ECO:0000256" key="5">
    <source>
        <dbReference type="ARBA" id="ARBA00022827"/>
    </source>
</evidence>
<keyword evidence="10" id="KW-1185">Reference proteome</keyword>
<evidence type="ECO:0000256" key="3">
    <source>
        <dbReference type="ARBA" id="ARBA00022630"/>
    </source>
</evidence>
<dbReference type="PANTHER" id="PTHR15944">
    <property type="entry name" value="FARNESYLCYSTEINE LYASE"/>
    <property type="match status" value="1"/>
</dbReference>
<dbReference type="InterPro" id="IPR010795">
    <property type="entry name" value="Prenylcys_lyase"/>
</dbReference>
<name>A0ABD2QE08_9PLAT</name>
<dbReference type="SUPFAM" id="SSF51905">
    <property type="entry name" value="FAD/NAD(P)-binding domain"/>
    <property type="match status" value="1"/>
</dbReference>
<proteinExistence type="inferred from homology"/>
<dbReference type="InterPro" id="IPR017046">
    <property type="entry name" value="Prenylcysteine_Oxase1"/>
</dbReference>
<evidence type="ECO:0000313" key="10">
    <source>
        <dbReference type="Proteomes" id="UP001626550"/>
    </source>
</evidence>
<feature type="domain" description="Prenylcysteine lyase" evidence="8">
    <location>
        <begin position="114"/>
        <end position="304"/>
    </location>
</feature>
<protein>
    <submittedName>
        <fullName evidence="9">Prenylcysteine oxidase-like</fullName>
    </submittedName>
</protein>
<evidence type="ECO:0000256" key="7">
    <source>
        <dbReference type="ARBA" id="ARBA00023180"/>
    </source>
</evidence>
<dbReference type="Pfam" id="PF13450">
    <property type="entry name" value="NAD_binding_8"/>
    <property type="match status" value="1"/>
</dbReference>
<accession>A0ABD2QE08</accession>
<gene>
    <name evidence="9" type="primary">PCYOX1L_2</name>
    <name evidence="9" type="ORF">Ciccas_003598</name>
</gene>
<comment type="caution">
    <text evidence="9">The sequence shown here is derived from an EMBL/GenBank/DDBJ whole genome shotgun (WGS) entry which is preliminary data.</text>
</comment>
<keyword evidence="6" id="KW-0560">Oxidoreductase</keyword>
<dbReference type="EMBL" id="JBJKFK010000336">
    <property type="protein sequence ID" value="KAL3317749.1"/>
    <property type="molecule type" value="Genomic_DNA"/>
</dbReference>
<dbReference type="PROSITE" id="PS51257">
    <property type="entry name" value="PROKAR_LIPOPROTEIN"/>
    <property type="match status" value="1"/>
</dbReference>
<evidence type="ECO:0000256" key="6">
    <source>
        <dbReference type="ARBA" id="ARBA00023002"/>
    </source>
</evidence>
<dbReference type="InterPro" id="IPR036188">
    <property type="entry name" value="FAD/NAD-bd_sf"/>
</dbReference>
<keyword evidence="7" id="KW-0325">Glycoprotein</keyword>
<evidence type="ECO:0000259" key="8">
    <source>
        <dbReference type="Pfam" id="PF07156"/>
    </source>
</evidence>
<keyword evidence="4" id="KW-0732">Signal</keyword>
<evidence type="ECO:0000313" key="9">
    <source>
        <dbReference type="EMBL" id="KAL3317749.1"/>
    </source>
</evidence>
<reference evidence="9 10" key="1">
    <citation type="submission" date="2024-11" db="EMBL/GenBank/DDBJ databases">
        <title>Adaptive evolution of stress response genes in parasites aligns with host niche diversity.</title>
        <authorList>
            <person name="Hahn C."/>
            <person name="Resl P."/>
        </authorList>
    </citation>
    <scope>NUCLEOTIDE SEQUENCE [LARGE SCALE GENOMIC DNA]</scope>
    <source>
        <strain evidence="9">EGGRZ-B1_66</strain>
        <tissue evidence="9">Body</tissue>
    </source>
</reference>
<dbReference type="AlphaFoldDB" id="A0ABD2QE08"/>
<dbReference type="Proteomes" id="UP001626550">
    <property type="component" value="Unassembled WGS sequence"/>
</dbReference>
<keyword evidence="3" id="KW-0285">Flavoprotein</keyword>
<organism evidence="9 10">
    <name type="scientific">Cichlidogyrus casuarinus</name>
    <dbReference type="NCBI Taxonomy" id="1844966"/>
    <lineage>
        <taxon>Eukaryota</taxon>
        <taxon>Metazoa</taxon>
        <taxon>Spiralia</taxon>
        <taxon>Lophotrochozoa</taxon>
        <taxon>Platyhelminthes</taxon>
        <taxon>Monogenea</taxon>
        <taxon>Monopisthocotylea</taxon>
        <taxon>Dactylogyridea</taxon>
        <taxon>Ancyrocephalidae</taxon>
        <taxon>Cichlidogyrus</taxon>
    </lineage>
</organism>
<dbReference type="PANTHER" id="PTHR15944:SF0">
    <property type="entry name" value="PRENYLCYSTEINE LYASE DOMAIN-CONTAINING PROTEIN"/>
    <property type="match status" value="1"/>
</dbReference>